<organism evidence="1">
    <name type="scientific">Arundo donax</name>
    <name type="common">Giant reed</name>
    <name type="synonym">Donax arundinaceus</name>
    <dbReference type="NCBI Taxonomy" id="35708"/>
    <lineage>
        <taxon>Eukaryota</taxon>
        <taxon>Viridiplantae</taxon>
        <taxon>Streptophyta</taxon>
        <taxon>Embryophyta</taxon>
        <taxon>Tracheophyta</taxon>
        <taxon>Spermatophyta</taxon>
        <taxon>Magnoliopsida</taxon>
        <taxon>Liliopsida</taxon>
        <taxon>Poales</taxon>
        <taxon>Poaceae</taxon>
        <taxon>PACMAD clade</taxon>
        <taxon>Arundinoideae</taxon>
        <taxon>Arundineae</taxon>
        <taxon>Arundo</taxon>
    </lineage>
</organism>
<sequence>MAASLWPFLRPAQRSVQQATAAAGVGPGKVARASTLTPPVHSPRAFHPCRAHLAQESSWFIAYAANCGCNFRP</sequence>
<proteinExistence type="predicted"/>
<reference evidence="1" key="2">
    <citation type="journal article" date="2015" name="Data Brief">
        <title>Shoot transcriptome of the giant reed, Arundo donax.</title>
        <authorList>
            <person name="Barrero R.A."/>
            <person name="Guerrero F.D."/>
            <person name="Moolhuijzen P."/>
            <person name="Goolsby J.A."/>
            <person name="Tidwell J."/>
            <person name="Bellgard S.E."/>
            <person name="Bellgard M.I."/>
        </authorList>
    </citation>
    <scope>NUCLEOTIDE SEQUENCE</scope>
    <source>
        <tissue evidence="1">Shoot tissue taken approximately 20 cm above the soil surface</tissue>
    </source>
</reference>
<protein>
    <submittedName>
        <fullName evidence="1">Uncharacterized protein</fullName>
    </submittedName>
</protein>
<accession>A0A0A8YYY9</accession>
<reference evidence="1" key="1">
    <citation type="submission" date="2014-09" db="EMBL/GenBank/DDBJ databases">
        <authorList>
            <person name="Magalhaes I.L.F."/>
            <person name="Oliveira U."/>
            <person name="Santos F.R."/>
            <person name="Vidigal T.H.D.A."/>
            <person name="Brescovit A.D."/>
            <person name="Santos A.J."/>
        </authorList>
    </citation>
    <scope>NUCLEOTIDE SEQUENCE</scope>
    <source>
        <tissue evidence="1">Shoot tissue taken approximately 20 cm above the soil surface</tissue>
    </source>
</reference>
<evidence type="ECO:0000313" key="1">
    <source>
        <dbReference type="EMBL" id="JAD27832.1"/>
    </source>
</evidence>
<dbReference type="EMBL" id="GBRH01270063">
    <property type="protein sequence ID" value="JAD27832.1"/>
    <property type="molecule type" value="Transcribed_RNA"/>
</dbReference>
<dbReference type="AlphaFoldDB" id="A0A0A8YYY9"/>
<name>A0A0A8YYY9_ARUDO</name>